<proteinExistence type="inferred from homology"/>
<dbReference type="CDD" id="cd00047">
    <property type="entry name" value="PTPc"/>
    <property type="match status" value="1"/>
</dbReference>
<dbReference type="SMART" id="SM00194">
    <property type="entry name" value="PTPc"/>
    <property type="match status" value="1"/>
</dbReference>
<dbReference type="Proteomes" id="UP001283361">
    <property type="component" value="Unassembled WGS sequence"/>
</dbReference>
<keyword evidence="9" id="KW-1185">Reference proteome</keyword>
<gene>
    <name evidence="8" type="ORF">RRG08_057880</name>
</gene>
<dbReference type="Pfam" id="PF00102">
    <property type="entry name" value="Y_phosphatase"/>
    <property type="match status" value="2"/>
</dbReference>
<dbReference type="PROSITE" id="PS50056">
    <property type="entry name" value="TYR_PHOSPHATASE_2"/>
    <property type="match status" value="1"/>
</dbReference>
<dbReference type="PROSITE" id="PS00383">
    <property type="entry name" value="TYR_PHOSPHATASE_1"/>
    <property type="match status" value="1"/>
</dbReference>
<dbReference type="InterPro" id="IPR000387">
    <property type="entry name" value="Tyr_Pase_dom"/>
</dbReference>
<sequence>MVTEFYYGRTAGCQQITSNSLNSFPLHRFPHIPFLEETRVVLKRDASSKNSYINANFISGYHNRVDLHEGESSTDSLRRDVVYIAAASPFDTATSLDFWRMIEQQKVETVVTLTNVVEEGVIKCAQYWPCCGQTVHTLGHLLLQTVSERSYANYTIRKIKYRRADVPECRTVTQFQFTSWPRQGAPASPVPWLELRRKVRINHGKKEVPLLVHCGTGISRTASFIALDIAIDQYEAEGEVSVYDIVRRMRNERPLMVRSLDQYRFIYSSLQEDFEAGCTTINLLDGLNSQRERLSQVNPLTGRSWLYDQFDLLNFFTQDLLANDLSILRQLDGRSFKTYGKCPPDLLLRPDANHLRSFVSINPVFIDGFRRKNAFVLLNTPVSSERINDFWRFVDDYEVISIVDLGETWETLVAMEEETDRGAGANRTRSWSRVGQARKEEDTTFRAETVSLTEYDGISIRVVRLEKSKKVAGERKVSIRRIRQFSVPLSSLSLLSEEPEMSDSAKGSDASYKDYTDGAEGYEQVHQYHGDGGRNGANDEDYDDENNNSGHSSGSKCSSVPPQTSSNKFAMRDGRDRTNSGSQNMVGVTSTNKFAMRDGRDRTNSGSQNMVGVTSTNKFAMRDGRDRTSSGSQNMVGVTSTNKFAMRDGRDRTNSGSQNMVEVTSTNKFAMRDGRNRTNSGSQNMVGVASSNTFVTRDGRDRSSSGSQNMVGVTSSNKFAMRDGRDRTNSGSQNMVEGRRIQTQLLSKFGDSNLGTAVFFMPQDQHIECPQSDGCVPATTAKWKSQRFQLSKSKAKKSRCFWPLDYRKIHSQRPLYLDSGRTLPGRKCTKYTGSKRSRFYFTHRSRRQISDSLRVVPLAHQGISSNPESLALHLPFSPSPESSGSSIASEIADSVKDVFHSMEDGLSATFSRHGSEKQRRFSKPLSSGRSRDAGVTFSYLPFDAENVMNRGIRYAESSPFPAELSENEENATSANVAENSWKDKNVNSGGRSDSDAERDPPRKLNKKQRRFSATRFPVVAADKALELLELALDWQATPLKQWYKSDPRTEKPPKTGPLLIRAPEGSGAASLLCACALVCERVQEDNIADVYHTVKDLRRKQPRAIENFAQYELIWNILSEYVTEYMDNVQFSDRWKFRGARDRDILCPAIEHETASLSPKSPRRRL</sequence>
<feature type="region of interest" description="Disordered" evidence="5">
    <location>
        <begin position="960"/>
        <end position="1009"/>
    </location>
</feature>
<dbReference type="AlphaFoldDB" id="A0AAE1E9S3"/>
<name>A0AAE1E9S3_9GAST</name>
<feature type="compositionally biased region" description="Basic and acidic residues" evidence="5">
    <location>
        <begin position="992"/>
        <end position="1002"/>
    </location>
</feature>
<keyword evidence="3" id="KW-0378">Hydrolase</keyword>
<dbReference type="InterPro" id="IPR050348">
    <property type="entry name" value="Protein-Tyr_Phosphatase"/>
</dbReference>
<evidence type="ECO:0000256" key="1">
    <source>
        <dbReference type="ARBA" id="ARBA00009580"/>
    </source>
</evidence>
<dbReference type="PANTHER" id="PTHR19134:SF562">
    <property type="entry name" value="PROTEIN-TYROSINE-PHOSPHATASE"/>
    <property type="match status" value="1"/>
</dbReference>
<evidence type="ECO:0000256" key="3">
    <source>
        <dbReference type="ARBA" id="ARBA00022801"/>
    </source>
</evidence>
<evidence type="ECO:0000256" key="2">
    <source>
        <dbReference type="ARBA" id="ARBA00013064"/>
    </source>
</evidence>
<feature type="region of interest" description="Disordered" evidence="5">
    <location>
        <begin position="909"/>
        <end position="930"/>
    </location>
</feature>
<feature type="region of interest" description="Disordered" evidence="5">
    <location>
        <begin position="495"/>
        <end position="611"/>
    </location>
</feature>
<organism evidence="8 9">
    <name type="scientific">Elysia crispata</name>
    <name type="common">lettuce slug</name>
    <dbReference type="NCBI Taxonomy" id="231223"/>
    <lineage>
        <taxon>Eukaryota</taxon>
        <taxon>Metazoa</taxon>
        <taxon>Spiralia</taxon>
        <taxon>Lophotrochozoa</taxon>
        <taxon>Mollusca</taxon>
        <taxon>Gastropoda</taxon>
        <taxon>Heterobranchia</taxon>
        <taxon>Euthyneura</taxon>
        <taxon>Panpulmonata</taxon>
        <taxon>Sacoglossa</taxon>
        <taxon>Placobranchoidea</taxon>
        <taxon>Plakobranchidae</taxon>
        <taxon>Elysia</taxon>
    </lineage>
</organism>
<dbReference type="PROSITE" id="PS50055">
    <property type="entry name" value="TYR_PHOSPHATASE_PTP"/>
    <property type="match status" value="2"/>
</dbReference>
<dbReference type="Gene3D" id="3.90.190.10">
    <property type="entry name" value="Protein tyrosine phosphatase superfamily"/>
    <property type="match status" value="3"/>
</dbReference>
<feature type="compositionally biased region" description="Low complexity" evidence="5">
    <location>
        <begin position="547"/>
        <end position="559"/>
    </location>
</feature>
<feature type="domain" description="Tyrosine-protein phosphatase" evidence="6">
    <location>
        <begin position="32"/>
        <end position="273"/>
    </location>
</feature>
<dbReference type="PANTHER" id="PTHR19134">
    <property type="entry name" value="RECEPTOR-TYPE TYROSINE-PROTEIN PHOSPHATASE"/>
    <property type="match status" value="1"/>
</dbReference>
<evidence type="ECO:0000256" key="5">
    <source>
        <dbReference type="SAM" id="MobiDB-lite"/>
    </source>
</evidence>
<comment type="caution">
    <text evidence="8">The sequence shown here is derived from an EMBL/GenBank/DDBJ whole genome shotgun (WGS) entry which is preliminary data.</text>
</comment>
<accession>A0AAE1E9S3</accession>
<dbReference type="SUPFAM" id="SSF52799">
    <property type="entry name" value="(Phosphotyrosine protein) phosphatases II"/>
    <property type="match status" value="3"/>
</dbReference>
<dbReference type="SMART" id="SM00404">
    <property type="entry name" value="PTPc_motif"/>
    <property type="match status" value="2"/>
</dbReference>
<dbReference type="InterPro" id="IPR003595">
    <property type="entry name" value="Tyr_Pase_cat"/>
</dbReference>
<dbReference type="PRINTS" id="PR00700">
    <property type="entry name" value="PRTYPHPHTASE"/>
</dbReference>
<reference evidence="8" key="1">
    <citation type="journal article" date="2023" name="G3 (Bethesda)">
        <title>A reference genome for the long-term kleptoplast-retaining sea slug Elysia crispata morphotype clarki.</title>
        <authorList>
            <person name="Eastman K.E."/>
            <person name="Pendleton A.L."/>
            <person name="Shaikh M.A."/>
            <person name="Suttiyut T."/>
            <person name="Ogas R."/>
            <person name="Tomko P."/>
            <person name="Gavelis G."/>
            <person name="Widhalm J.R."/>
            <person name="Wisecaver J.H."/>
        </authorList>
    </citation>
    <scope>NUCLEOTIDE SEQUENCE</scope>
    <source>
        <strain evidence="8">ECLA1</strain>
    </source>
</reference>
<evidence type="ECO:0000259" key="7">
    <source>
        <dbReference type="PROSITE" id="PS50056"/>
    </source>
</evidence>
<keyword evidence="4" id="KW-0904">Protein phosphatase</keyword>
<dbReference type="InterPro" id="IPR016130">
    <property type="entry name" value="Tyr_Pase_AS"/>
</dbReference>
<feature type="compositionally biased region" description="Polar residues" evidence="5">
    <location>
        <begin position="579"/>
        <end position="593"/>
    </location>
</feature>
<dbReference type="InterPro" id="IPR000242">
    <property type="entry name" value="PTP_cat"/>
</dbReference>
<comment type="similarity">
    <text evidence="1">Belongs to the protein-tyrosine phosphatase family.</text>
</comment>
<dbReference type="EMBL" id="JAWDGP010000712">
    <property type="protein sequence ID" value="KAK3798148.1"/>
    <property type="molecule type" value="Genomic_DNA"/>
</dbReference>
<feature type="domain" description="Tyrosine-protein phosphatase" evidence="6">
    <location>
        <begin position="288"/>
        <end position="485"/>
    </location>
</feature>
<evidence type="ECO:0000313" key="9">
    <source>
        <dbReference type="Proteomes" id="UP001283361"/>
    </source>
</evidence>
<feature type="domain" description="Tyrosine specific protein phosphatases" evidence="7">
    <location>
        <begin position="193"/>
        <end position="264"/>
    </location>
</feature>
<evidence type="ECO:0000259" key="6">
    <source>
        <dbReference type="PROSITE" id="PS50055"/>
    </source>
</evidence>
<evidence type="ECO:0000256" key="4">
    <source>
        <dbReference type="ARBA" id="ARBA00022912"/>
    </source>
</evidence>
<dbReference type="GO" id="GO:0004725">
    <property type="term" value="F:protein tyrosine phosphatase activity"/>
    <property type="evidence" value="ECO:0007669"/>
    <property type="project" value="UniProtKB-EC"/>
</dbReference>
<dbReference type="EC" id="3.1.3.48" evidence="2"/>
<evidence type="ECO:0000313" key="8">
    <source>
        <dbReference type="EMBL" id="KAK3798148.1"/>
    </source>
</evidence>
<dbReference type="InterPro" id="IPR029021">
    <property type="entry name" value="Prot-tyrosine_phosphatase-like"/>
</dbReference>
<protein>
    <recommendedName>
        <fullName evidence="2">protein-tyrosine-phosphatase</fullName>
        <ecNumber evidence="2">3.1.3.48</ecNumber>
    </recommendedName>
</protein>